<comment type="cofactor">
    <cofactor evidence="1">
        <name>FAD</name>
        <dbReference type="ChEBI" id="CHEBI:57692"/>
    </cofactor>
</comment>
<proteinExistence type="inferred from homology"/>
<dbReference type="PANTHER" id="PTHR47470">
    <property type="entry name" value="CHOLESTEROL OXIDASE"/>
    <property type="match status" value="1"/>
</dbReference>
<gene>
    <name evidence="7" type="ORF">hbim_01246</name>
    <name evidence="6" type="ORF">MMAGJ_34400</name>
</gene>
<reference evidence="6 8" key="1">
    <citation type="journal article" date="2019" name="Emerg. Microbes Infect.">
        <title>Comprehensive subspecies identification of 175 nontuberculous mycobacteria species based on 7547 genomic profiles.</title>
        <authorList>
            <person name="Matsumoto Y."/>
            <person name="Kinjo T."/>
            <person name="Motooka D."/>
            <person name="Nabeya D."/>
            <person name="Jung N."/>
            <person name="Uechi K."/>
            <person name="Horii T."/>
            <person name="Iida T."/>
            <person name="Fujita J."/>
            <person name="Nakamura S."/>
        </authorList>
    </citation>
    <scope>NUCLEOTIDE SEQUENCE [LARGE SCALE GENOMIC DNA]</scope>
    <source>
        <strain evidence="6 8">JCM 12375</strain>
    </source>
</reference>
<dbReference type="EMBL" id="AP022567">
    <property type="protein sequence ID" value="BBX34158.1"/>
    <property type="molecule type" value="Genomic_DNA"/>
</dbReference>
<evidence type="ECO:0000313" key="6">
    <source>
        <dbReference type="EMBL" id="BBX34158.1"/>
    </source>
</evidence>
<evidence type="ECO:0000256" key="5">
    <source>
        <dbReference type="ARBA" id="ARBA00023002"/>
    </source>
</evidence>
<evidence type="ECO:0000256" key="4">
    <source>
        <dbReference type="ARBA" id="ARBA00022827"/>
    </source>
</evidence>
<dbReference type="AlphaFoldDB" id="A0AAI8TRD1"/>
<dbReference type="GO" id="GO:0016491">
    <property type="term" value="F:oxidoreductase activity"/>
    <property type="evidence" value="ECO:0007669"/>
    <property type="project" value="UniProtKB-KW"/>
</dbReference>
<dbReference type="Proteomes" id="UP000465622">
    <property type="component" value="Chromosome"/>
</dbReference>
<comment type="similarity">
    <text evidence="2">Belongs to the GMC oxidoreductase family.</text>
</comment>
<organism evidence="7 9">
    <name type="scientific">Mycolicibacterium mageritense</name>
    <name type="common">Mycobacterium mageritense</name>
    <dbReference type="NCBI Taxonomy" id="53462"/>
    <lineage>
        <taxon>Bacteria</taxon>
        <taxon>Bacillati</taxon>
        <taxon>Actinomycetota</taxon>
        <taxon>Actinomycetes</taxon>
        <taxon>Mycobacteriales</taxon>
        <taxon>Mycobacteriaceae</taxon>
        <taxon>Mycolicibacterium</taxon>
    </lineage>
</organism>
<evidence type="ECO:0000313" key="7">
    <source>
        <dbReference type="EMBL" id="BDY27323.1"/>
    </source>
</evidence>
<evidence type="ECO:0000313" key="8">
    <source>
        <dbReference type="Proteomes" id="UP000465622"/>
    </source>
</evidence>
<reference evidence="6" key="2">
    <citation type="submission" date="2020-02" db="EMBL/GenBank/DDBJ databases">
        <authorList>
            <person name="Matsumoto Y."/>
            <person name="Kinjo T."/>
            <person name="Motooka D."/>
            <person name="Nabeya D."/>
            <person name="Jung N."/>
            <person name="Uechi K."/>
            <person name="Horii T."/>
            <person name="Iida T."/>
            <person name="Fujita J."/>
            <person name="Nakamura S."/>
        </authorList>
    </citation>
    <scope>NUCLEOTIDE SEQUENCE</scope>
    <source>
        <strain evidence="6">JCM 12375</strain>
    </source>
</reference>
<keyword evidence="5" id="KW-0560">Oxidoreductase</keyword>
<evidence type="ECO:0000256" key="1">
    <source>
        <dbReference type="ARBA" id="ARBA00001974"/>
    </source>
</evidence>
<dbReference type="Proteomes" id="UP001241092">
    <property type="component" value="Chromosome"/>
</dbReference>
<evidence type="ECO:0000313" key="9">
    <source>
        <dbReference type="Proteomes" id="UP001241092"/>
    </source>
</evidence>
<reference evidence="7" key="3">
    <citation type="submission" date="2023-03" db="EMBL/GenBank/DDBJ databases">
        <title>Draft genome sequence of a Mycolicibacterium mageritense strain H4_3_1 isolated from a hybrid biological-inorganic system reactor.</title>
        <authorList>
            <person name="Feng X."/>
            <person name="Kazama D."/>
            <person name="Sato K."/>
            <person name="Kobayashi H."/>
        </authorList>
    </citation>
    <scope>NUCLEOTIDE SEQUENCE</scope>
    <source>
        <strain evidence="7">H4_3_1</strain>
    </source>
</reference>
<accession>A0AAI8TRD1</accession>
<protein>
    <submittedName>
        <fullName evidence="7">Uncharacterized protein</fullName>
    </submittedName>
</protein>
<evidence type="ECO:0000256" key="2">
    <source>
        <dbReference type="ARBA" id="ARBA00010790"/>
    </source>
</evidence>
<evidence type="ECO:0000256" key="3">
    <source>
        <dbReference type="ARBA" id="ARBA00022630"/>
    </source>
</evidence>
<keyword evidence="4" id="KW-0274">FAD</keyword>
<keyword evidence="3" id="KW-0285">Flavoprotein</keyword>
<keyword evidence="8" id="KW-1185">Reference proteome</keyword>
<dbReference type="PANTHER" id="PTHR47470:SF1">
    <property type="entry name" value="FAD-DEPENDENT OXIDOREDUCTASE 2 FAD BINDING DOMAIN-CONTAINING PROTEIN"/>
    <property type="match status" value="1"/>
</dbReference>
<dbReference type="InterPro" id="IPR052542">
    <property type="entry name" value="Cholesterol_Oxidase"/>
</dbReference>
<dbReference type="RefSeq" id="WP_036430150.1">
    <property type="nucleotide sequence ID" value="NZ_AP022567.1"/>
</dbReference>
<name>A0AAI8TRD1_MYCME</name>
<dbReference type="EMBL" id="AP027452">
    <property type="protein sequence ID" value="BDY27323.1"/>
    <property type="molecule type" value="Genomic_DNA"/>
</dbReference>
<sequence>MKVKFTESMAGFYTVNSPAYDAGYVVGQRDWNRLSFRLTIGTDDLDRVRSDPDHRMQAIGEVRCKEFSPVGMPVHDGTFDLFAPAPAEGRYLMRYRLPFSTSAGEMTLLGYKDVGDDWGIDPWSDTTTLYTRLVRGTADHDADPETEHARGILRLNALMFARQLTTFRGSPLGVAQFGSFFLNRLLAAYGGPRRKPPL</sequence>